<dbReference type="GO" id="GO:0008270">
    <property type="term" value="F:zinc ion binding"/>
    <property type="evidence" value="ECO:0007669"/>
    <property type="project" value="InterPro"/>
</dbReference>
<dbReference type="STRING" id="104421.E2AME3"/>
<dbReference type="AlphaFoldDB" id="E2AME3"/>
<dbReference type="PANTHER" id="PTHR18952:SF124">
    <property type="entry name" value="CARBONIC ANHYDRASE 7"/>
    <property type="match status" value="1"/>
</dbReference>
<evidence type="ECO:0000256" key="4">
    <source>
        <dbReference type="ARBA" id="ARBA00022833"/>
    </source>
</evidence>
<dbReference type="PROSITE" id="PS51144">
    <property type="entry name" value="ALPHA_CA_2"/>
    <property type="match status" value="1"/>
</dbReference>
<dbReference type="EMBL" id="GL440813">
    <property type="protein sequence ID" value="EFN65367.1"/>
    <property type="molecule type" value="Genomic_DNA"/>
</dbReference>
<keyword evidence="4" id="KW-0862">Zinc</keyword>
<dbReference type="InterPro" id="IPR036398">
    <property type="entry name" value="CA_dom_sf"/>
</dbReference>
<name>E2AME3_CAMFO</name>
<dbReference type="OMA" id="MHAVFYK"/>
<evidence type="ECO:0000256" key="6">
    <source>
        <dbReference type="SAM" id="Phobius"/>
    </source>
</evidence>
<dbReference type="GO" id="GO:0004089">
    <property type="term" value="F:carbonate dehydratase activity"/>
    <property type="evidence" value="ECO:0007669"/>
    <property type="project" value="UniProtKB-EC"/>
</dbReference>
<evidence type="ECO:0000256" key="3">
    <source>
        <dbReference type="ARBA" id="ARBA00022723"/>
    </source>
</evidence>
<dbReference type="Gene3D" id="3.10.200.10">
    <property type="entry name" value="Alpha carbonic anhydrase"/>
    <property type="match status" value="1"/>
</dbReference>
<keyword evidence="6" id="KW-0812">Transmembrane</keyword>
<reference evidence="9 10" key="1">
    <citation type="journal article" date="2010" name="Science">
        <title>Genomic comparison of the ants Camponotus floridanus and Harpegnathos saltator.</title>
        <authorList>
            <person name="Bonasio R."/>
            <person name="Zhang G."/>
            <person name="Ye C."/>
            <person name="Mutti N.S."/>
            <person name="Fang X."/>
            <person name="Qin N."/>
            <person name="Donahue G."/>
            <person name="Yang P."/>
            <person name="Li Q."/>
            <person name="Li C."/>
            <person name="Zhang P."/>
            <person name="Huang Z."/>
            <person name="Berger S.L."/>
            <person name="Reinberg D."/>
            <person name="Wang J."/>
            <person name="Liebig J."/>
        </authorList>
    </citation>
    <scope>NUCLEOTIDE SEQUENCE [LARGE SCALE GENOMIC DNA]</scope>
    <source>
        <strain evidence="10">C129</strain>
    </source>
</reference>
<dbReference type="OrthoDB" id="429145at2759"/>
<dbReference type="PANTHER" id="PTHR18952">
    <property type="entry name" value="CARBONIC ANHYDRASE"/>
    <property type="match status" value="1"/>
</dbReference>
<evidence type="ECO:0000259" key="8">
    <source>
        <dbReference type="PROSITE" id="PS51144"/>
    </source>
</evidence>
<dbReference type="SMART" id="SM01057">
    <property type="entry name" value="Carb_anhydrase"/>
    <property type="match status" value="1"/>
</dbReference>
<dbReference type="EC" id="4.2.1.1" evidence="2"/>
<protein>
    <recommendedName>
        <fullName evidence="2">carbonic anhydrase</fullName>
        <ecNumber evidence="2">4.2.1.1</ecNumber>
    </recommendedName>
</protein>
<feature type="transmembrane region" description="Helical" evidence="6">
    <location>
        <begin position="307"/>
        <end position="324"/>
    </location>
</feature>
<evidence type="ECO:0000256" key="1">
    <source>
        <dbReference type="ARBA" id="ARBA00010718"/>
    </source>
</evidence>
<evidence type="ECO:0000313" key="10">
    <source>
        <dbReference type="Proteomes" id="UP000000311"/>
    </source>
</evidence>
<dbReference type="CDD" id="cd00326">
    <property type="entry name" value="alpha_CA"/>
    <property type="match status" value="1"/>
</dbReference>
<feature type="chain" id="PRO_5003157280" description="carbonic anhydrase" evidence="7">
    <location>
        <begin position="20"/>
        <end position="325"/>
    </location>
</feature>
<keyword evidence="6" id="KW-0472">Membrane</keyword>
<feature type="domain" description="Alpha-carbonic anhydrase" evidence="8">
    <location>
        <begin position="20"/>
        <end position="278"/>
    </location>
</feature>
<dbReference type="InterPro" id="IPR023561">
    <property type="entry name" value="Carbonic_anhydrase_a-class"/>
</dbReference>
<proteinExistence type="inferred from homology"/>
<keyword evidence="5" id="KW-0325">Glycoprotein</keyword>
<dbReference type="Proteomes" id="UP000000311">
    <property type="component" value="Unassembled WGS sequence"/>
</dbReference>
<evidence type="ECO:0000313" key="9">
    <source>
        <dbReference type="EMBL" id="EFN65367.1"/>
    </source>
</evidence>
<evidence type="ECO:0000256" key="5">
    <source>
        <dbReference type="ARBA" id="ARBA00023180"/>
    </source>
</evidence>
<keyword evidence="3" id="KW-0479">Metal-binding</keyword>
<dbReference type="FunCoup" id="E2AME3">
    <property type="interactions" value="9"/>
</dbReference>
<gene>
    <name evidence="9" type="ORF">EAG_04949</name>
</gene>
<keyword evidence="7" id="KW-0732">Signal</keyword>
<keyword evidence="10" id="KW-1185">Reference proteome</keyword>
<keyword evidence="9" id="KW-0675">Receptor</keyword>
<dbReference type="InterPro" id="IPR001148">
    <property type="entry name" value="CA_dom"/>
</dbReference>
<comment type="similarity">
    <text evidence="1">Belongs to the alpha-carbonic anhydrase family.</text>
</comment>
<keyword evidence="6" id="KW-1133">Transmembrane helix</keyword>
<dbReference type="FunFam" id="3.10.200.10:FF:000003">
    <property type="entry name" value="Carbonic anhydrase 12"/>
    <property type="match status" value="1"/>
</dbReference>
<sequence>MVFSIATFGLLLLLGFCLGDDFGYDGNHGPSHWGEEYHTCIGKHQSPINIEEHNVKNVSLPPLKLIGIDDPYQSFVTNNGHTVMLKINESKVIMLSGGPLGNKVYVFEQLHFHWGQNDFEGSEDLINNHSFPMEMHAVFYKEDYKSMNEALNHSDGLAILAYLYEVSPNPNVMYEPIVEVLPDIETVGSEKVLREPLMLRKLFISDITTMQDYFTYNGSLTTPPCLEVAIWIDFKDHLRLSHEQIAAFRNLRSTEGDKLTHNFRPVQSLEDRIVLHNIPREQNIPRNIPPKTYHRFDEHSGQHNVEMPLSIIALAVLFAVILFAI</sequence>
<evidence type="ECO:0000256" key="2">
    <source>
        <dbReference type="ARBA" id="ARBA00012925"/>
    </source>
</evidence>
<evidence type="ECO:0000256" key="7">
    <source>
        <dbReference type="SAM" id="SignalP"/>
    </source>
</evidence>
<accession>E2AME3</accession>
<dbReference type="GO" id="GO:0005737">
    <property type="term" value="C:cytoplasm"/>
    <property type="evidence" value="ECO:0007669"/>
    <property type="project" value="TreeGrafter"/>
</dbReference>
<dbReference type="InParanoid" id="E2AME3"/>
<dbReference type="Pfam" id="PF00194">
    <property type="entry name" value="Carb_anhydrase"/>
    <property type="match status" value="1"/>
</dbReference>
<dbReference type="SUPFAM" id="SSF51069">
    <property type="entry name" value="Carbonic anhydrase"/>
    <property type="match status" value="1"/>
</dbReference>
<organism evidence="10">
    <name type="scientific">Camponotus floridanus</name>
    <name type="common">Florida carpenter ant</name>
    <dbReference type="NCBI Taxonomy" id="104421"/>
    <lineage>
        <taxon>Eukaryota</taxon>
        <taxon>Metazoa</taxon>
        <taxon>Ecdysozoa</taxon>
        <taxon>Arthropoda</taxon>
        <taxon>Hexapoda</taxon>
        <taxon>Insecta</taxon>
        <taxon>Pterygota</taxon>
        <taxon>Neoptera</taxon>
        <taxon>Endopterygota</taxon>
        <taxon>Hymenoptera</taxon>
        <taxon>Apocrita</taxon>
        <taxon>Aculeata</taxon>
        <taxon>Formicoidea</taxon>
        <taxon>Formicidae</taxon>
        <taxon>Formicinae</taxon>
        <taxon>Camponotus</taxon>
    </lineage>
</organism>
<feature type="signal peptide" evidence="7">
    <location>
        <begin position="1"/>
        <end position="19"/>
    </location>
</feature>